<comment type="caution">
    <text evidence="2">The sequence shown here is derived from an EMBL/GenBank/DDBJ whole genome shotgun (WGS) entry which is preliminary data.</text>
</comment>
<evidence type="ECO:0000313" key="2">
    <source>
        <dbReference type="EMBL" id="MFD1147533.1"/>
    </source>
</evidence>
<keyword evidence="3" id="KW-1185">Reference proteome</keyword>
<protein>
    <recommendedName>
        <fullName evidence="4">Subtilisin inhibitor-like</fullName>
    </recommendedName>
</protein>
<organism evidence="2 3">
    <name type="scientific">Saccharothrix hoggarensis</name>
    <dbReference type="NCBI Taxonomy" id="913853"/>
    <lineage>
        <taxon>Bacteria</taxon>
        <taxon>Bacillati</taxon>
        <taxon>Actinomycetota</taxon>
        <taxon>Actinomycetes</taxon>
        <taxon>Pseudonocardiales</taxon>
        <taxon>Pseudonocardiaceae</taxon>
        <taxon>Saccharothrix</taxon>
    </lineage>
</organism>
<dbReference type="EMBL" id="JBHTLK010000038">
    <property type="protein sequence ID" value="MFD1147533.1"/>
    <property type="molecule type" value="Genomic_DNA"/>
</dbReference>
<gene>
    <name evidence="2" type="ORF">ACFQ3T_10395</name>
</gene>
<evidence type="ECO:0000313" key="3">
    <source>
        <dbReference type="Proteomes" id="UP001597168"/>
    </source>
</evidence>
<dbReference type="RefSeq" id="WP_380722767.1">
    <property type="nucleotide sequence ID" value="NZ_JBHTLK010000038.1"/>
</dbReference>
<feature type="signal peptide" evidence="1">
    <location>
        <begin position="1"/>
        <end position="25"/>
    </location>
</feature>
<evidence type="ECO:0008006" key="4">
    <source>
        <dbReference type="Google" id="ProtNLM"/>
    </source>
</evidence>
<reference evidence="3" key="1">
    <citation type="journal article" date="2019" name="Int. J. Syst. Evol. Microbiol.">
        <title>The Global Catalogue of Microorganisms (GCM) 10K type strain sequencing project: providing services to taxonomists for standard genome sequencing and annotation.</title>
        <authorList>
            <consortium name="The Broad Institute Genomics Platform"/>
            <consortium name="The Broad Institute Genome Sequencing Center for Infectious Disease"/>
            <person name="Wu L."/>
            <person name="Ma J."/>
        </authorList>
    </citation>
    <scope>NUCLEOTIDE SEQUENCE [LARGE SCALE GENOMIC DNA]</scope>
    <source>
        <strain evidence="3">CCUG 60214</strain>
    </source>
</reference>
<name>A0ABW3QRR4_9PSEU</name>
<sequence length="118" mass="12500">MRKILWGVFALAVVALFVAAVVSIADDLTAPDDAVDASEVGNCVGFPGDDQGFEDADAARIVPCDDPDARFRVLADGEVQPGRDDPCGRHRDTAKVLVVGPMAPMAGRYLCLDRISRG</sequence>
<dbReference type="Proteomes" id="UP001597168">
    <property type="component" value="Unassembled WGS sequence"/>
</dbReference>
<proteinExistence type="predicted"/>
<evidence type="ECO:0000256" key="1">
    <source>
        <dbReference type="SAM" id="SignalP"/>
    </source>
</evidence>
<keyword evidence="1" id="KW-0732">Signal</keyword>
<feature type="chain" id="PRO_5046204241" description="Subtilisin inhibitor-like" evidence="1">
    <location>
        <begin position="26"/>
        <end position="118"/>
    </location>
</feature>
<accession>A0ABW3QRR4</accession>